<gene>
    <name evidence="7" type="ORF">GCM10007894_07790</name>
</gene>
<dbReference type="GO" id="GO:0006282">
    <property type="term" value="P:regulation of DNA repair"/>
    <property type="evidence" value="ECO:0007669"/>
    <property type="project" value="InterPro"/>
</dbReference>
<dbReference type="PANTHER" id="PTHR33602:SF1">
    <property type="entry name" value="REGULATORY PROTEIN RECX FAMILY PROTEIN"/>
    <property type="match status" value="1"/>
</dbReference>
<comment type="subcellular location">
    <subcellularLocation>
        <location evidence="1">Cytoplasm</location>
    </subcellularLocation>
</comment>
<keyword evidence="8" id="KW-1185">Reference proteome</keyword>
<proteinExistence type="inferred from homology"/>
<organism evidence="7 8">
    <name type="scientific">Paraferrimonas haliotis</name>
    <dbReference type="NCBI Taxonomy" id="2013866"/>
    <lineage>
        <taxon>Bacteria</taxon>
        <taxon>Pseudomonadati</taxon>
        <taxon>Pseudomonadota</taxon>
        <taxon>Gammaproteobacteria</taxon>
        <taxon>Alteromonadales</taxon>
        <taxon>Ferrimonadaceae</taxon>
        <taxon>Paraferrimonas</taxon>
    </lineage>
</organism>
<keyword evidence="4" id="KW-0963">Cytoplasm</keyword>
<comment type="caution">
    <text evidence="7">The sequence shown here is derived from an EMBL/GenBank/DDBJ whole genome shotgun (WGS) entry which is preliminary data.</text>
</comment>
<dbReference type="Proteomes" id="UP001157439">
    <property type="component" value="Unassembled WGS sequence"/>
</dbReference>
<protein>
    <recommendedName>
        <fullName evidence="3">Regulatory protein RecX</fullName>
    </recommendedName>
</protein>
<evidence type="ECO:0000259" key="5">
    <source>
        <dbReference type="Pfam" id="PF02631"/>
    </source>
</evidence>
<dbReference type="InterPro" id="IPR053926">
    <property type="entry name" value="RecX_HTH_1st"/>
</dbReference>
<evidence type="ECO:0000259" key="6">
    <source>
        <dbReference type="Pfam" id="PF21982"/>
    </source>
</evidence>
<dbReference type="Pfam" id="PF02631">
    <property type="entry name" value="RecX_HTH2"/>
    <property type="match status" value="1"/>
</dbReference>
<dbReference type="RefSeq" id="WP_095499650.1">
    <property type="nucleotide sequence ID" value="NZ_BSPO01000002.1"/>
</dbReference>
<name>A0AA37WW16_9GAMM</name>
<evidence type="ECO:0000256" key="2">
    <source>
        <dbReference type="ARBA" id="ARBA00009695"/>
    </source>
</evidence>
<dbReference type="AlphaFoldDB" id="A0AA37WW16"/>
<dbReference type="InterPro" id="IPR053924">
    <property type="entry name" value="RecX_HTH_2nd"/>
</dbReference>
<dbReference type="PANTHER" id="PTHR33602">
    <property type="entry name" value="REGULATORY PROTEIN RECX FAMILY PROTEIN"/>
    <property type="match status" value="1"/>
</dbReference>
<dbReference type="InterPro" id="IPR036388">
    <property type="entry name" value="WH-like_DNA-bd_sf"/>
</dbReference>
<dbReference type="GO" id="GO:0005737">
    <property type="term" value="C:cytoplasm"/>
    <property type="evidence" value="ECO:0007669"/>
    <property type="project" value="UniProtKB-SubCell"/>
</dbReference>
<comment type="similarity">
    <text evidence="2">Belongs to the RecX family.</text>
</comment>
<evidence type="ECO:0000256" key="4">
    <source>
        <dbReference type="ARBA" id="ARBA00022490"/>
    </source>
</evidence>
<evidence type="ECO:0000256" key="1">
    <source>
        <dbReference type="ARBA" id="ARBA00004496"/>
    </source>
</evidence>
<accession>A0AA37WW16</accession>
<evidence type="ECO:0000256" key="3">
    <source>
        <dbReference type="ARBA" id="ARBA00018111"/>
    </source>
</evidence>
<dbReference type="Pfam" id="PF21982">
    <property type="entry name" value="RecX_HTH1"/>
    <property type="match status" value="1"/>
</dbReference>
<sequence>MNRSYTSNKTGVDSGTSLCVSESAQCDSSSVDNQPQTLDNESQALLQELQQKQRKACLKACVQLLSYREHSQFELRRKLRERGHEPADIELAIDECHAQNWQSQRRFAEVFIRSKAAKGYGPSYIAQQLSAQHRLMNVDIQWGMDECDCDWFELCKSRYQKERRKFAANTLSFQQQQKLRGRLSRRGFSHEQIKYAQD</sequence>
<dbReference type="Gene3D" id="1.10.10.10">
    <property type="entry name" value="Winged helix-like DNA-binding domain superfamily/Winged helix DNA-binding domain"/>
    <property type="match status" value="3"/>
</dbReference>
<evidence type="ECO:0000313" key="8">
    <source>
        <dbReference type="Proteomes" id="UP001157439"/>
    </source>
</evidence>
<feature type="domain" description="RecX first three-helical" evidence="6">
    <location>
        <begin position="57"/>
        <end position="96"/>
    </location>
</feature>
<evidence type="ECO:0000313" key="7">
    <source>
        <dbReference type="EMBL" id="GLS82802.1"/>
    </source>
</evidence>
<dbReference type="EMBL" id="BSPO01000002">
    <property type="protein sequence ID" value="GLS82802.1"/>
    <property type="molecule type" value="Genomic_DNA"/>
</dbReference>
<feature type="domain" description="RecX second three-helical" evidence="5">
    <location>
        <begin position="105"/>
        <end position="131"/>
    </location>
</feature>
<dbReference type="InterPro" id="IPR003783">
    <property type="entry name" value="Regulatory_RecX"/>
</dbReference>
<reference evidence="7 8" key="1">
    <citation type="journal article" date="2014" name="Int. J. Syst. Evol. Microbiol.">
        <title>Complete genome sequence of Corynebacterium casei LMG S-19264T (=DSM 44701T), isolated from a smear-ripened cheese.</title>
        <authorList>
            <consortium name="US DOE Joint Genome Institute (JGI-PGF)"/>
            <person name="Walter F."/>
            <person name="Albersmeier A."/>
            <person name="Kalinowski J."/>
            <person name="Ruckert C."/>
        </authorList>
    </citation>
    <scope>NUCLEOTIDE SEQUENCE [LARGE SCALE GENOMIC DNA]</scope>
    <source>
        <strain evidence="7 8">NBRC 112785</strain>
    </source>
</reference>